<feature type="domain" description="Nudix hydrolase" evidence="1">
    <location>
        <begin position="250"/>
        <end position="383"/>
    </location>
</feature>
<dbReference type="EMBL" id="JH993449">
    <property type="protein sequence ID" value="EKX30926.1"/>
    <property type="molecule type" value="Genomic_DNA"/>
</dbReference>
<dbReference type="OrthoDB" id="510307at2759"/>
<evidence type="ECO:0000313" key="2">
    <source>
        <dbReference type="EMBL" id="EKX30926.1"/>
    </source>
</evidence>
<organism evidence="2">
    <name type="scientific">Guillardia theta (strain CCMP2712)</name>
    <name type="common">Cryptophyte</name>
    <dbReference type="NCBI Taxonomy" id="905079"/>
    <lineage>
        <taxon>Eukaryota</taxon>
        <taxon>Cryptophyceae</taxon>
        <taxon>Pyrenomonadales</taxon>
        <taxon>Geminigeraceae</taxon>
        <taxon>Guillardia</taxon>
    </lineage>
</organism>
<name>L1I3X3_GUITC</name>
<reference evidence="4" key="2">
    <citation type="submission" date="2012-11" db="EMBL/GenBank/DDBJ databases">
        <authorList>
            <person name="Kuo A."/>
            <person name="Curtis B.A."/>
            <person name="Tanifuji G."/>
            <person name="Burki F."/>
            <person name="Gruber A."/>
            <person name="Irimia M."/>
            <person name="Maruyama S."/>
            <person name="Arias M.C."/>
            <person name="Ball S.G."/>
            <person name="Gile G.H."/>
            <person name="Hirakawa Y."/>
            <person name="Hopkins J.F."/>
            <person name="Rensing S.A."/>
            <person name="Schmutz J."/>
            <person name="Symeonidi A."/>
            <person name="Elias M."/>
            <person name="Eveleigh R.J."/>
            <person name="Herman E.K."/>
            <person name="Klute M.J."/>
            <person name="Nakayama T."/>
            <person name="Obornik M."/>
            <person name="Reyes-Prieto A."/>
            <person name="Armbrust E.V."/>
            <person name="Aves S.J."/>
            <person name="Beiko R.G."/>
            <person name="Coutinho P."/>
            <person name="Dacks J.B."/>
            <person name="Durnford D.G."/>
            <person name="Fast N.M."/>
            <person name="Green B.R."/>
            <person name="Grisdale C."/>
            <person name="Hempe F."/>
            <person name="Henrissat B."/>
            <person name="Hoppner M.P."/>
            <person name="Ishida K.-I."/>
            <person name="Kim E."/>
            <person name="Koreny L."/>
            <person name="Kroth P.G."/>
            <person name="Liu Y."/>
            <person name="Malik S.-B."/>
            <person name="Maier U.G."/>
            <person name="McRose D."/>
            <person name="Mock T."/>
            <person name="Neilson J.A."/>
            <person name="Onodera N.T."/>
            <person name="Poole A.M."/>
            <person name="Pritham E.J."/>
            <person name="Richards T.A."/>
            <person name="Rocap G."/>
            <person name="Roy S.W."/>
            <person name="Sarai C."/>
            <person name="Schaack S."/>
            <person name="Shirato S."/>
            <person name="Slamovits C.H."/>
            <person name="Spencer D.F."/>
            <person name="Suzuki S."/>
            <person name="Worden A.Z."/>
            <person name="Zauner S."/>
            <person name="Barry K."/>
            <person name="Bell C."/>
            <person name="Bharti A.K."/>
            <person name="Crow J.A."/>
            <person name="Grimwood J."/>
            <person name="Kramer R."/>
            <person name="Lindquist E."/>
            <person name="Lucas S."/>
            <person name="Salamov A."/>
            <person name="McFadden G.I."/>
            <person name="Lane C.E."/>
            <person name="Keeling P.J."/>
            <person name="Gray M.W."/>
            <person name="Grigoriev I.V."/>
            <person name="Archibald J.M."/>
        </authorList>
    </citation>
    <scope>NUCLEOTIDE SEQUENCE</scope>
    <source>
        <strain evidence="4">CCMP2712</strain>
    </source>
</reference>
<dbReference type="EnsemblProtists" id="EKX30926">
    <property type="protein sequence ID" value="EKX30926"/>
    <property type="gene ID" value="GUITHDRAFT_149609"/>
</dbReference>
<dbReference type="Gene3D" id="3.90.79.10">
    <property type="entry name" value="Nucleoside Triphosphate Pyrophosphohydrolase"/>
    <property type="match status" value="1"/>
</dbReference>
<dbReference type="AlphaFoldDB" id="L1I3X3"/>
<dbReference type="GeneID" id="17287647"/>
<keyword evidence="4" id="KW-1185">Reference proteome</keyword>
<dbReference type="STRING" id="905079.L1I3X3"/>
<sequence length="383" mass="43202">MPVCWALLPPSCRPCLSSRNAGLCPGKVLRPSLRKGLCRRSAFHDAFNEQGPELDKTGIILQPASTESLRLNFTTYFCDDVVEAMGKDELPDGLRSSIRALWPEQQGSHVLISHRENEISSCLDMSFGQTEVTLHGIWVKDQLHQGSGDRMQTILMIKCLESLSLENRRERIVVCPSSTGLMGETLKEMGYESEVVDKTPRMVKKLLDRKVESLLGRDNVKGSAEQLDVISLQGARIFTLQRRFVEKYNLLHSAVGILVHNRQGQIYVHRRSPRKSMHALHYDMFVGGLLLSGEAPMTGARNEVREELGIEREDLEEVAVEGEHEIKFNDGEVIWGRFMSLVELEDMMSKEEFVPGGLKAWQETVDRGFHTKNELNTGILAKE</sequence>
<dbReference type="SUPFAM" id="SSF55811">
    <property type="entry name" value="Nudix"/>
    <property type="match status" value="1"/>
</dbReference>
<reference evidence="2 4" key="1">
    <citation type="journal article" date="2012" name="Nature">
        <title>Algal genomes reveal evolutionary mosaicism and the fate of nucleomorphs.</title>
        <authorList>
            <consortium name="DOE Joint Genome Institute"/>
            <person name="Curtis B.A."/>
            <person name="Tanifuji G."/>
            <person name="Burki F."/>
            <person name="Gruber A."/>
            <person name="Irimia M."/>
            <person name="Maruyama S."/>
            <person name="Arias M.C."/>
            <person name="Ball S.G."/>
            <person name="Gile G.H."/>
            <person name="Hirakawa Y."/>
            <person name="Hopkins J.F."/>
            <person name="Kuo A."/>
            <person name="Rensing S.A."/>
            <person name="Schmutz J."/>
            <person name="Symeonidi A."/>
            <person name="Elias M."/>
            <person name="Eveleigh R.J."/>
            <person name="Herman E.K."/>
            <person name="Klute M.J."/>
            <person name="Nakayama T."/>
            <person name="Obornik M."/>
            <person name="Reyes-Prieto A."/>
            <person name="Armbrust E.V."/>
            <person name="Aves S.J."/>
            <person name="Beiko R.G."/>
            <person name="Coutinho P."/>
            <person name="Dacks J.B."/>
            <person name="Durnford D.G."/>
            <person name="Fast N.M."/>
            <person name="Green B.R."/>
            <person name="Grisdale C.J."/>
            <person name="Hempel F."/>
            <person name="Henrissat B."/>
            <person name="Hoppner M.P."/>
            <person name="Ishida K."/>
            <person name="Kim E."/>
            <person name="Koreny L."/>
            <person name="Kroth P.G."/>
            <person name="Liu Y."/>
            <person name="Malik S.B."/>
            <person name="Maier U.G."/>
            <person name="McRose D."/>
            <person name="Mock T."/>
            <person name="Neilson J.A."/>
            <person name="Onodera N.T."/>
            <person name="Poole A.M."/>
            <person name="Pritham E.J."/>
            <person name="Richards T.A."/>
            <person name="Rocap G."/>
            <person name="Roy S.W."/>
            <person name="Sarai C."/>
            <person name="Schaack S."/>
            <person name="Shirato S."/>
            <person name="Slamovits C.H."/>
            <person name="Spencer D.F."/>
            <person name="Suzuki S."/>
            <person name="Worden A.Z."/>
            <person name="Zauner S."/>
            <person name="Barry K."/>
            <person name="Bell C."/>
            <person name="Bharti A.K."/>
            <person name="Crow J.A."/>
            <person name="Grimwood J."/>
            <person name="Kramer R."/>
            <person name="Lindquist E."/>
            <person name="Lucas S."/>
            <person name="Salamov A."/>
            <person name="McFadden G.I."/>
            <person name="Lane C.E."/>
            <person name="Keeling P.J."/>
            <person name="Gray M.W."/>
            <person name="Grigoriev I.V."/>
            <person name="Archibald J.M."/>
        </authorList>
    </citation>
    <scope>NUCLEOTIDE SEQUENCE</scope>
    <source>
        <strain evidence="2 4">CCMP2712</strain>
    </source>
</reference>
<dbReference type="PROSITE" id="PS51462">
    <property type="entry name" value="NUDIX"/>
    <property type="match status" value="1"/>
</dbReference>
<dbReference type="InterPro" id="IPR000086">
    <property type="entry name" value="NUDIX_hydrolase_dom"/>
</dbReference>
<dbReference type="Proteomes" id="UP000011087">
    <property type="component" value="Unassembled WGS sequence"/>
</dbReference>
<accession>L1I3X3</accession>
<evidence type="ECO:0000313" key="4">
    <source>
        <dbReference type="Proteomes" id="UP000011087"/>
    </source>
</evidence>
<dbReference type="RefSeq" id="XP_005817906.1">
    <property type="nucleotide sequence ID" value="XM_005817849.1"/>
</dbReference>
<proteinExistence type="predicted"/>
<evidence type="ECO:0000313" key="3">
    <source>
        <dbReference type="EnsemblProtists" id="EKX30926"/>
    </source>
</evidence>
<gene>
    <name evidence="2" type="ORF">GUITHDRAFT_149609</name>
</gene>
<reference evidence="3" key="3">
    <citation type="submission" date="2015-06" db="UniProtKB">
        <authorList>
            <consortium name="EnsemblProtists"/>
        </authorList>
    </citation>
    <scope>IDENTIFICATION</scope>
</reference>
<dbReference type="HOGENOM" id="CLU_722503_0_0_1"/>
<protein>
    <recommendedName>
        <fullName evidence="1">Nudix hydrolase domain-containing protein</fullName>
    </recommendedName>
</protein>
<dbReference type="Pfam" id="PF00293">
    <property type="entry name" value="NUDIX"/>
    <property type="match status" value="1"/>
</dbReference>
<dbReference type="PaxDb" id="55529-EKX30926"/>
<dbReference type="KEGG" id="gtt:GUITHDRAFT_149609"/>
<evidence type="ECO:0000259" key="1">
    <source>
        <dbReference type="PROSITE" id="PS51462"/>
    </source>
</evidence>
<dbReference type="InterPro" id="IPR015797">
    <property type="entry name" value="NUDIX_hydrolase-like_dom_sf"/>
</dbReference>